<dbReference type="InterPro" id="IPR015424">
    <property type="entry name" value="PyrdxlP-dep_Trfase"/>
</dbReference>
<dbReference type="PRINTS" id="PR00753">
    <property type="entry name" value="ACCSYNTHASE"/>
</dbReference>
<name>A0A8S1HTW8_9PELO</name>
<dbReference type="InterPro" id="IPR015422">
    <property type="entry name" value="PyrdxlP-dep_Trfase_small"/>
</dbReference>
<dbReference type="OrthoDB" id="5832950at2759"/>
<dbReference type="GO" id="GO:0008483">
    <property type="term" value="F:transaminase activity"/>
    <property type="evidence" value="ECO:0007669"/>
    <property type="project" value="TreeGrafter"/>
</dbReference>
<evidence type="ECO:0000259" key="2">
    <source>
        <dbReference type="Pfam" id="PF00155"/>
    </source>
</evidence>
<dbReference type="CDD" id="cd00609">
    <property type="entry name" value="AAT_like"/>
    <property type="match status" value="1"/>
</dbReference>
<dbReference type="Pfam" id="PF00155">
    <property type="entry name" value="Aminotran_1_2"/>
    <property type="match status" value="1"/>
</dbReference>
<gene>
    <name evidence="3" type="ORF">CAUJ_LOCUS15178</name>
</gene>
<dbReference type="PANTHER" id="PTHR43795">
    <property type="entry name" value="BIFUNCTIONAL ASPARTATE AMINOTRANSFERASE AND GLUTAMATE/ASPARTATE-PREPHENATE AMINOTRANSFERASE-RELATED"/>
    <property type="match status" value="1"/>
</dbReference>
<feature type="domain" description="Aminotransferase class I/classII large" evidence="2">
    <location>
        <begin position="11"/>
        <end position="260"/>
    </location>
</feature>
<reference evidence="3" key="1">
    <citation type="submission" date="2020-10" db="EMBL/GenBank/DDBJ databases">
        <authorList>
            <person name="Kikuchi T."/>
        </authorList>
    </citation>
    <scope>NUCLEOTIDE SEQUENCE</scope>
    <source>
        <strain evidence="3">NKZ352</strain>
    </source>
</reference>
<dbReference type="AlphaFoldDB" id="A0A8S1HTW8"/>
<dbReference type="Proteomes" id="UP000835052">
    <property type="component" value="Unassembled WGS sequence"/>
</dbReference>
<protein>
    <recommendedName>
        <fullName evidence="2">Aminotransferase class I/classII large domain-containing protein</fullName>
    </recommendedName>
</protein>
<dbReference type="EMBL" id="CAJGYM010000164">
    <property type="protein sequence ID" value="CAD6199275.1"/>
    <property type="molecule type" value="Genomic_DNA"/>
</dbReference>
<accession>A0A8S1HTW8</accession>
<keyword evidence="1" id="KW-0663">Pyridoxal phosphate</keyword>
<dbReference type="InterPro" id="IPR004839">
    <property type="entry name" value="Aminotransferase_I/II_large"/>
</dbReference>
<evidence type="ECO:0000313" key="3">
    <source>
        <dbReference type="EMBL" id="CAD6199275.1"/>
    </source>
</evidence>
<evidence type="ECO:0000256" key="1">
    <source>
        <dbReference type="ARBA" id="ARBA00022898"/>
    </source>
</evidence>
<dbReference type="InterPro" id="IPR015421">
    <property type="entry name" value="PyrdxlP-dep_Trfase_major"/>
</dbReference>
<comment type="caution">
    <text evidence="3">The sequence shown here is derived from an EMBL/GenBank/DDBJ whole genome shotgun (WGS) entry which is preliminary data.</text>
</comment>
<dbReference type="GO" id="GO:0006520">
    <property type="term" value="P:amino acid metabolic process"/>
    <property type="evidence" value="ECO:0007669"/>
    <property type="project" value="TreeGrafter"/>
</dbReference>
<dbReference type="Gene3D" id="3.40.640.10">
    <property type="entry name" value="Type I PLP-dependent aspartate aminotransferase-like (Major domain)"/>
    <property type="match status" value="1"/>
</dbReference>
<keyword evidence="4" id="KW-1185">Reference proteome</keyword>
<dbReference type="SUPFAM" id="SSF53383">
    <property type="entry name" value="PLP-dependent transferases"/>
    <property type="match status" value="1"/>
</dbReference>
<dbReference type="Gene3D" id="3.90.1150.10">
    <property type="entry name" value="Aspartate Aminotransferase, domain 1"/>
    <property type="match status" value="1"/>
</dbReference>
<dbReference type="InterPro" id="IPR050478">
    <property type="entry name" value="Ethylene_sulfur-biosynth"/>
</dbReference>
<organism evidence="3 4">
    <name type="scientific">Caenorhabditis auriculariae</name>
    <dbReference type="NCBI Taxonomy" id="2777116"/>
    <lineage>
        <taxon>Eukaryota</taxon>
        <taxon>Metazoa</taxon>
        <taxon>Ecdysozoa</taxon>
        <taxon>Nematoda</taxon>
        <taxon>Chromadorea</taxon>
        <taxon>Rhabditida</taxon>
        <taxon>Rhabditina</taxon>
        <taxon>Rhabditomorpha</taxon>
        <taxon>Rhabditoidea</taxon>
        <taxon>Rhabditidae</taxon>
        <taxon>Peloderinae</taxon>
        <taxon>Caenorhabditis</taxon>
    </lineage>
</organism>
<dbReference type="GO" id="GO:0030170">
    <property type="term" value="F:pyridoxal phosphate binding"/>
    <property type="evidence" value="ECO:0007669"/>
    <property type="project" value="InterPro"/>
</dbReference>
<proteinExistence type="predicted"/>
<sequence length="362" mass="41806">MSLYTVYTNLEKPTLDISAFEKALKYHHDRDNMVKGIVIINPHNPLGVVFDQDQVIRLCNWAASQNLYVIIDEIFANSVFDPKANFKSFLCYYKKLARPDHVAYMWGFSKDYGVPGFKFAVIHSTSPTLRAVLGKLEYYSPVSCLVQDFAVKFLADNEWLQNYHKTLKHRLAVHYNFTVKHFKEMRIPYVPAQGGFCVFADFSEMLKSKTSKAELELWRKVATGGVMLTPGDHQKCLKPGWFRLVFACTKEELQEGIRRLYKLTRNIDNPNIEPIREVKILNGSIDEDWDIGDDLLPKYEHAKKIIKRKVDDIKIVAEECYDMLKEGVVEVEHNIAGHLQNVKDVVKEKAEEMLHGQSKRSN</sequence>
<evidence type="ECO:0000313" key="4">
    <source>
        <dbReference type="Proteomes" id="UP000835052"/>
    </source>
</evidence>
<dbReference type="PANTHER" id="PTHR43795:SF39">
    <property type="entry name" value="AMINOTRANSFERASE CLASS I_CLASSII DOMAIN-CONTAINING PROTEIN"/>
    <property type="match status" value="1"/>
</dbReference>